<evidence type="ECO:0000313" key="3">
    <source>
        <dbReference type="EMBL" id="KAL2461607.1"/>
    </source>
</evidence>
<feature type="region of interest" description="Disordered" evidence="2">
    <location>
        <begin position="1"/>
        <end position="24"/>
    </location>
</feature>
<sequence length="450" mass="49741">MSTQVVEENVTGRSGEEASPPISPSMECVLPIRGVDADTGEVVAIPTMKEAEDPYRADVVRCDFYNGGGSYEIALGRFGSNPGVSEWMGSDGWGSLSAVSPFIRNRNDFSRVPDYLPTEKVVEEEGQDALPRCELSREIVEVLHSIYQASLATRRYEFILNRHRCLIELGLMTMDKEKCPRPALARLNKQKPRALVAGSPKEVRQKKVLEDMSQEENREAVQVSNVIEVDDFSAPEGDAPLSRKTKSRASRTGAPQGNVVEIVDNYAACSAPPLQRTLAVNTSGEMVLEEPPKLSQKLGGTERGPYESKRRLRELIGAPGARIPDDVLWNVPFYPSMGAQDVKKYFTPKWEEFSSHGKLDDVLEASLASVIKASAMQIKVLGEFRTHMQEQRNLSVVASKSDKEHRQALEGLQAALDSARMAYEQMEADLKESNSNVLNLTKQLDNANVA</sequence>
<keyword evidence="4" id="KW-1185">Reference proteome</keyword>
<evidence type="ECO:0000313" key="4">
    <source>
        <dbReference type="Proteomes" id="UP001604336"/>
    </source>
</evidence>
<dbReference type="Proteomes" id="UP001604336">
    <property type="component" value="Unassembled WGS sequence"/>
</dbReference>
<protein>
    <submittedName>
        <fullName evidence="3">Uncharacterized protein</fullName>
    </submittedName>
</protein>
<evidence type="ECO:0000256" key="2">
    <source>
        <dbReference type="SAM" id="MobiDB-lite"/>
    </source>
</evidence>
<dbReference type="EMBL" id="JBFOLK010000014">
    <property type="protein sequence ID" value="KAL2461607.1"/>
    <property type="molecule type" value="Genomic_DNA"/>
</dbReference>
<proteinExistence type="predicted"/>
<organism evidence="3 4">
    <name type="scientific">Abeliophyllum distichum</name>
    <dbReference type="NCBI Taxonomy" id="126358"/>
    <lineage>
        <taxon>Eukaryota</taxon>
        <taxon>Viridiplantae</taxon>
        <taxon>Streptophyta</taxon>
        <taxon>Embryophyta</taxon>
        <taxon>Tracheophyta</taxon>
        <taxon>Spermatophyta</taxon>
        <taxon>Magnoliopsida</taxon>
        <taxon>eudicotyledons</taxon>
        <taxon>Gunneridae</taxon>
        <taxon>Pentapetalae</taxon>
        <taxon>asterids</taxon>
        <taxon>lamiids</taxon>
        <taxon>Lamiales</taxon>
        <taxon>Oleaceae</taxon>
        <taxon>Forsythieae</taxon>
        <taxon>Abeliophyllum</taxon>
    </lineage>
</organism>
<comment type="caution">
    <text evidence="3">The sequence shown here is derived from an EMBL/GenBank/DDBJ whole genome shotgun (WGS) entry which is preliminary data.</text>
</comment>
<keyword evidence="1" id="KW-0175">Coiled coil</keyword>
<feature type="coiled-coil region" evidence="1">
    <location>
        <begin position="409"/>
        <end position="450"/>
    </location>
</feature>
<dbReference type="AlphaFoldDB" id="A0ABD1PCM4"/>
<feature type="region of interest" description="Disordered" evidence="2">
    <location>
        <begin position="287"/>
        <end position="306"/>
    </location>
</feature>
<evidence type="ECO:0000256" key="1">
    <source>
        <dbReference type="SAM" id="Coils"/>
    </source>
</evidence>
<accession>A0ABD1PCM4</accession>
<feature type="region of interest" description="Disordered" evidence="2">
    <location>
        <begin position="232"/>
        <end position="253"/>
    </location>
</feature>
<gene>
    <name evidence="3" type="ORF">Adt_45027</name>
</gene>
<name>A0ABD1PCM4_9LAMI</name>
<reference evidence="4" key="1">
    <citation type="submission" date="2024-07" db="EMBL/GenBank/DDBJ databases">
        <title>Two chromosome-level genome assemblies of Korean endemic species Abeliophyllum distichum and Forsythia ovata (Oleaceae).</title>
        <authorList>
            <person name="Jang H."/>
        </authorList>
    </citation>
    <scope>NUCLEOTIDE SEQUENCE [LARGE SCALE GENOMIC DNA]</scope>
</reference>